<keyword evidence="6 10" id="KW-1133">Transmembrane helix</keyword>
<feature type="transmembrane region" description="Helical" evidence="10">
    <location>
        <begin position="274"/>
        <end position="292"/>
    </location>
</feature>
<dbReference type="InterPro" id="IPR036291">
    <property type="entry name" value="NAD(P)-bd_dom_sf"/>
</dbReference>
<dbReference type="GO" id="GO:1902600">
    <property type="term" value="P:proton transmembrane transport"/>
    <property type="evidence" value="ECO:0007669"/>
    <property type="project" value="InterPro"/>
</dbReference>
<dbReference type="InterPro" id="IPR038770">
    <property type="entry name" value="Na+/solute_symporter_sf"/>
</dbReference>
<feature type="transmembrane region" description="Helical" evidence="10">
    <location>
        <begin position="57"/>
        <end position="80"/>
    </location>
</feature>
<dbReference type="GO" id="GO:0015297">
    <property type="term" value="F:antiporter activity"/>
    <property type="evidence" value="ECO:0007669"/>
    <property type="project" value="UniProtKB-KW"/>
</dbReference>
<evidence type="ECO:0000313" key="14">
    <source>
        <dbReference type="Proteomes" id="UP000095672"/>
    </source>
</evidence>
<evidence type="ECO:0000313" key="13">
    <source>
        <dbReference type="EMBL" id="AOS98653.1"/>
    </source>
</evidence>
<feature type="transmembrane region" description="Helical" evidence="10">
    <location>
        <begin position="153"/>
        <end position="173"/>
    </location>
</feature>
<evidence type="ECO:0000259" key="11">
    <source>
        <dbReference type="Pfam" id="PF00999"/>
    </source>
</evidence>
<sequence length="622" mass="67610">MEQILTNPMALLVMVGIVSIACQYLAFMLKLPAILPLLLAGLILGPMTGILDPDALFGDLLFPLVSLAVAIILFEGALTLKFSDLAGHGTMVRNLCTLGALVTWVIATPAAYYFLGMPMQLAALFGAIVTVTGPTVIVPMLRSVRPNARISNILRWEGIVIDPIGALLAVLVYEYVVAAQGAFEHTLVIFLKVVAIGFGLGSLMGYFLGLLLRNNWVPHYLRNTAVLTLMLGAYAASDLMSHESGLLTVTVMGIWMANMKGLDVDDILEFKETLSVLLISALFILLAARLELFTLTQLGWGALLVLVAIMFVARPLSVFLSSPGSGLSWRELAMLSWIAPRGIVAAAVSALFALKLDEFGLPKSELLVPMVFLLIIATVVLQSLTSKGIAKLLGVRARYPNGYLIFGGSKFARMLAKDLMEKDVPVIIADTNWDAIREARMDNIPTYYGNPISEHASMTMDLSSVGKVLVLSPYKQLNPLVTYHFEHVLGDGTVFGLSQGVQEGRARHKVSEEYARKLELFAENATYGRLASLVAKGATIRTTRLTDTFTIEDYKETYGNRATRLYAIDPQGRVHINTISHEFALKDEWQIVSLIAPEETAEKPAEKLAGSPPLPDGDVSMG</sequence>
<feature type="transmembrane region" description="Helical" evidence="10">
    <location>
        <begin position="121"/>
        <end position="141"/>
    </location>
</feature>
<keyword evidence="7" id="KW-0406">Ion transport</keyword>
<dbReference type="OrthoDB" id="570124at2"/>
<keyword evidence="4" id="KW-1003">Cell membrane</keyword>
<dbReference type="Gene3D" id="1.20.1530.20">
    <property type="match status" value="1"/>
</dbReference>
<feature type="transmembrane region" description="Helical" evidence="10">
    <location>
        <begin position="92"/>
        <end position="115"/>
    </location>
</feature>
<dbReference type="STRING" id="1769779.AUP74_03287"/>
<feature type="domain" description="Cation/H+ exchanger transmembrane" evidence="11">
    <location>
        <begin position="22"/>
        <end position="389"/>
    </location>
</feature>
<feature type="transmembrane region" description="Helical" evidence="10">
    <location>
        <begin position="332"/>
        <end position="354"/>
    </location>
</feature>
<evidence type="ECO:0000256" key="7">
    <source>
        <dbReference type="ARBA" id="ARBA00023065"/>
    </source>
</evidence>
<dbReference type="KEGG" id="micc:AUP74_03287"/>
<evidence type="ECO:0000256" key="8">
    <source>
        <dbReference type="ARBA" id="ARBA00023136"/>
    </source>
</evidence>
<feature type="transmembrane region" description="Helical" evidence="10">
    <location>
        <begin position="185"/>
        <end position="208"/>
    </location>
</feature>
<name>A0A1C9WBX4_9GAMM</name>
<reference evidence="14" key="1">
    <citation type="submission" date="2016-01" db="EMBL/GenBank/DDBJ databases">
        <title>Complete genome sequence of Microbulbifer sp. CCB-MM1, a halophile isolated from Matang Mangrove Forest, Perak.</title>
        <authorList>
            <person name="Moh T.H."/>
            <person name="Dinesh B."/>
            <person name="Lau N.-S."/>
            <person name="Go F."/>
            <person name="Alexander Chong S.-C."/>
        </authorList>
    </citation>
    <scope>NUCLEOTIDE SEQUENCE [LARGE SCALE GENOMIC DNA]</scope>
    <source>
        <strain evidence="14">CCB-MM1</strain>
    </source>
</reference>
<feature type="transmembrane region" description="Helical" evidence="10">
    <location>
        <begin position="366"/>
        <end position="384"/>
    </location>
</feature>
<dbReference type="InterPro" id="IPR006153">
    <property type="entry name" value="Cation/H_exchanger_TM"/>
</dbReference>
<keyword evidence="14" id="KW-1185">Reference proteome</keyword>
<keyword evidence="8 10" id="KW-0472">Membrane</keyword>
<feature type="domain" description="RCK N-terminal" evidence="12">
    <location>
        <begin position="403"/>
        <end position="485"/>
    </location>
</feature>
<evidence type="ECO:0000256" key="9">
    <source>
        <dbReference type="SAM" id="MobiDB-lite"/>
    </source>
</evidence>
<comment type="subcellular location">
    <subcellularLocation>
        <location evidence="1">Cell membrane</location>
        <topology evidence="1">Multi-pass membrane protein</topology>
    </subcellularLocation>
</comment>
<dbReference type="RefSeq" id="WP_069948489.1">
    <property type="nucleotide sequence ID" value="NZ_CP014143.1"/>
</dbReference>
<evidence type="ECO:0000256" key="2">
    <source>
        <dbReference type="ARBA" id="ARBA00022448"/>
    </source>
</evidence>
<dbReference type="PANTHER" id="PTHR32507:SF0">
    <property type="entry name" value="NA(+)_H(+) ANTIPORTER 2-RELATED"/>
    <property type="match status" value="1"/>
</dbReference>
<dbReference type="EMBL" id="CP014143">
    <property type="protein sequence ID" value="AOS98653.1"/>
    <property type="molecule type" value="Genomic_DNA"/>
</dbReference>
<dbReference type="Gene3D" id="3.40.50.720">
    <property type="entry name" value="NAD(P)-binding Rossmann-like Domain"/>
    <property type="match status" value="1"/>
</dbReference>
<dbReference type="SUPFAM" id="SSF51735">
    <property type="entry name" value="NAD(P)-binding Rossmann-fold domains"/>
    <property type="match status" value="1"/>
</dbReference>
<proteinExistence type="predicted"/>
<keyword evidence="5 10" id="KW-0812">Transmembrane</keyword>
<protein>
    <submittedName>
        <fullName evidence="13">Na(+)/H(+) antiporter NhaH</fullName>
    </submittedName>
</protein>
<dbReference type="Proteomes" id="UP000095672">
    <property type="component" value="Chromosome"/>
</dbReference>
<organism evidence="13 14">
    <name type="scientific">Microbulbifer aggregans</name>
    <dbReference type="NCBI Taxonomy" id="1769779"/>
    <lineage>
        <taxon>Bacteria</taxon>
        <taxon>Pseudomonadati</taxon>
        <taxon>Pseudomonadota</taxon>
        <taxon>Gammaproteobacteria</taxon>
        <taxon>Cellvibrionales</taxon>
        <taxon>Microbulbiferaceae</taxon>
        <taxon>Microbulbifer</taxon>
    </lineage>
</organism>
<dbReference type="InterPro" id="IPR003148">
    <property type="entry name" value="RCK_N"/>
</dbReference>
<dbReference type="GO" id="GO:0006813">
    <property type="term" value="P:potassium ion transport"/>
    <property type="evidence" value="ECO:0007669"/>
    <property type="project" value="InterPro"/>
</dbReference>
<dbReference type="PANTHER" id="PTHR32507">
    <property type="entry name" value="NA(+)/H(+) ANTIPORTER 1"/>
    <property type="match status" value="1"/>
</dbReference>
<keyword evidence="2" id="KW-0813">Transport</keyword>
<evidence type="ECO:0000256" key="5">
    <source>
        <dbReference type="ARBA" id="ARBA00022692"/>
    </source>
</evidence>
<accession>A0A1C9WBX4</accession>
<evidence type="ECO:0000259" key="12">
    <source>
        <dbReference type="Pfam" id="PF02254"/>
    </source>
</evidence>
<feature type="transmembrane region" description="Helical" evidence="10">
    <location>
        <begin position="6"/>
        <end position="26"/>
    </location>
</feature>
<feature type="transmembrane region" description="Helical" evidence="10">
    <location>
        <begin position="33"/>
        <end position="51"/>
    </location>
</feature>
<feature type="transmembrane region" description="Helical" evidence="10">
    <location>
        <begin position="298"/>
        <end position="320"/>
    </location>
</feature>
<dbReference type="GO" id="GO:0005886">
    <property type="term" value="C:plasma membrane"/>
    <property type="evidence" value="ECO:0007669"/>
    <property type="project" value="UniProtKB-SubCell"/>
</dbReference>
<gene>
    <name evidence="13" type="primary">nhaH_2</name>
    <name evidence="13" type="ORF">AUP74_03287</name>
</gene>
<evidence type="ECO:0000256" key="6">
    <source>
        <dbReference type="ARBA" id="ARBA00022989"/>
    </source>
</evidence>
<keyword evidence="3" id="KW-0050">Antiport</keyword>
<dbReference type="AlphaFoldDB" id="A0A1C9WBX4"/>
<dbReference type="Pfam" id="PF02254">
    <property type="entry name" value="TrkA_N"/>
    <property type="match status" value="1"/>
</dbReference>
<evidence type="ECO:0000256" key="1">
    <source>
        <dbReference type="ARBA" id="ARBA00004651"/>
    </source>
</evidence>
<dbReference type="Pfam" id="PF00999">
    <property type="entry name" value="Na_H_Exchanger"/>
    <property type="match status" value="1"/>
</dbReference>
<feature type="region of interest" description="Disordered" evidence="9">
    <location>
        <begin position="600"/>
        <end position="622"/>
    </location>
</feature>
<evidence type="ECO:0000256" key="3">
    <source>
        <dbReference type="ARBA" id="ARBA00022449"/>
    </source>
</evidence>
<feature type="transmembrane region" description="Helical" evidence="10">
    <location>
        <begin position="220"/>
        <end position="237"/>
    </location>
</feature>
<dbReference type="PATRIC" id="fig|1769779.3.peg.3270"/>
<evidence type="ECO:0000256" key="4">
    <source>
        <dbReference type="ARBA" id="ARBA00022475"/>
    </source>
</evidence>
<evidence type="ECO:0000256" key="10">
    <source>
        <dbReference type="SAM" id="Phobius"/>
    </source>
</evidence>